<dbReference type="RefSeq" id="WP_395124244.1">
    <property type="nucleotide sequence ID" value="NZ_JBIMSN010000126.1"/>
</dbReference>
<comment type="caution">
    <text evidence="2">The sequence shown here is derived from an EMBL/GenBank/DDBJ whole genome shotgun (WGS) entry which is preliminary data.</text>
</comment>
<dbReference type="EMBL" id="JBIMSP010000012">
    <property type="protein sequence ID" value="MFH5242234.1"/>
    <property type="molecule type" value="Genomic_DNA"/>
</dbReference>
<evidence type="ECO:0000313" key="2">
    <source>
        <dbReference type="EMBL" id="MFH5231931.1"/>
    </source>
</evidence>
<keyword evidence="5" id="KW-1185">Reference proteome</keyword>
<protein>
    <recommendedName>
        <fullName evidence="6">XRE family transcriptional regulator</fullName>
    </recommendedName>
</protein>
<gene>
    <name evidence="3" type="ORF">ACHIPV_10105</name>
    <name evidence="2" type="ORF">ACHIRB_25660</name>
</gene>
<evidence type="ECO:0000256" key="1">
    <source>
        <dbReference type="SAM" id="MobiDB-lite"/>
    </source>
</evidence>
<organism evidence="2 5">
    <name type="scientific">Antrihabitans spumae</name>
    <dbReference type="NCBI Taxonomy" id="3373370"/>
    <lineage>
        <taxon>Bacteria</taxon>
        <taxon>Bacillati</taxon>
        <taxon>Actinomycetota</taxon>
        <taxon>Actinomycetes</taxon>
        <taxon>Mycobacteriales</taxon>
        <taxon>Nocardiaceae</taxon>
        <taxon>Antrihabitans</taxon>
    </lineage>
</organism>
<evidence type="ECO:0000313" key="5">
    <source>
        <dbReference type="Proteomes" id="UP001609219"/>
    </source>
</evidence>
<sequence length="200" mass="21580">MPTLAELITRQKDGRGWSYRNLAARADDVLTAQRWQQLGSGVRIAEFPEPATLQAIADAIEVDIAAVVLAAARSIGLDVRQQRSELATMLPVNSDLLTAQQRDAVVAVVRAIANDKADALTRSNQGEPIDEPSTPADAGLTNLRPLPSHRDRVAVENGWDGDLADLAGAARKGETEERKRRRLTTAPEDESQDPGSDEPS</sequence>
<name>A0ABW7KBN5_9NOCA</name>
<evidence type="ECO:0008006" key="6">
    <source>
        <dbReference type="Google" id="ProtNLM"/>
    </source>
</evidence>
<proteinExistence type="predicted"/>
<evidence type="ECO:0000313" key="4">
    <source>
        <dbReference type="Proteomes" id="UP001609176"/>
    </source>
</evidence>
<dbReference type="Proteomes" id="UP001609176">
    <property type="component" value="Unassembled WGS sequence"/>
</dbReference>
<dbReference type="EMBL" id="JBIMSN010000126">
    <property type="protein sequence ID" value="MFH5231931.1"/>
    <property type="molecule type" value="Genomic_DNA"/>
</dbReference>
<accession>A0ABW7KBN5</accession>
<feature type="region of interest" description="Disordered" evidence="1">
    <location>
        <begin position="166"/>
        <end position="200"/>
    </location>
</feature>
<evidence type="ECO:0000313" key="3">
    <source>
        <dbReference type="EMBL" id="MFH5242234.1"/>
    </source>
</evidence>
<feature type="region of interest" description="Disordered" evidence="1">
    <location>
        <begin position="119"/>
        <end position="148"/>
    </location>
</feature>
<dbReference type="Proteomes" id="UP001609219">
    <property type="component" value="Unassembled WGS sequence"/>
</dbReference>
<reference evidence="4 5" key="1">
    <citation type="submission" date="2024-10" db="EMBL/GenBank/DDBJ databases">
        <authorList>
            <person name="Riesco R."/>
        </authorList>
    </citation>
    <scope>NUCLEOTIDE SEQUENCE [LARGE SCALE GENOMIC DNA]</scope>
    <source>
        <strain evidence="3 4">NCIMB 15448</strain>
        <strain evidence="2 5">NCIMB 15450</strain>
    </source>
</reference>
<feature type="compositionally biased region" description="Acidic residues" evidence="1">
    <location>
        <begin position="187"/>
        <end position="200"/>
    </location>
</feature>